<dbReference type="InterPro" id="IPR048319">
    <property type="entry name" value="Vps52_CC"/>
</dbReference>
<dbReference type="GO" id="GO:0019905">
    <property type="term" value="F:syntaxin binding"/>
    <property type="evidence" value="ECO:0007669"/>
    <property type="project" value="TreeGrafter"/>
</dbReference>
<evidence type="ECO:0000256" key="5">
    <source>
        <dbReference type="ARBA" id="ARBA00022927"/>
    </source>
</evidence>
<keyword evidence="6" id="KW-0333">Golgi apparatus</keyword>
<dbReference type="GO" id="GO:0005829">
    <property type="term" value="C:cytosol"/>
    <property type="evidence" value="ECO:0007669"/>
    <property type="project" value="GOC"/>
</dbReference>
<reference evidence="9 10" key="1">
    <citation type="submission" date="2019-07" db="EMBL/GenBank/DDBJ databases">
        <title>Draft genome assembly of a fouling barnacle, Amphibalanus amphitrite (Darwin, 1854): The first reference genome for Thecostraca.</title>
        <authorList>
            <person name="Kim W."/>
        </authorList>
    </citation>
    <scope>NUCLEOTIDE SEQUENCE [LARGE SCALE GENOMIC DNA]</scope>
    <source>
        <strain evidence="9">SNU_AA5</strain>
        <tissue evidence="9">Soma without cirri and trophi</tissue>
    </source>
</reference>
<feature type="domain" description="Vps52 coiled-coil" evidence="7">
    <location>
        <begin position="41"/>
        <end position="213"/>
    </location>
</feature>
<keyword evidence="10" id="KW-1185">Reference proteome</keyword>
<proteinExistence type="inferred from homology"/>
<dbReference type="GO" id="GO:0007041">
    <property type="term" value="P:lysosomal transport"/>
    <property type="evidence" value="ECO:0007669"/>
    <property type="project" value="TreeGrafter"/>
</dbReference>
<organism evidence="9 10">
    <name type="scientific">Amphibalanus amphitrite</name>
    <name type="common">Striped barnacle</name>
    <name type="synonym">Balanus amphitrite</name>
    <dbReference type="NCBI Taxonomy" id="1232801"/>
    <lineage>
        <taxon>Eukaryota</taxon>
        <taxon>Metazoa</taxon>
        <taxon>Ecdysozoa</taxon>
        <taxon>Arthropoda</taxon>
        <taxon>Crustacea</taxon>
        <taxon>Multicrustacea</taxon>
        <taxon>Cirripedia</taxon>
        <taxon>Thoracica</taxon>
        <taxon>Thoracicalcarea</taxon>
        <taxon>Balanomorpha</taxon>
        <taxon>Balanoidea</taxon>
        <taxon>Balanidae</taxon>
        <taxon>Amphibalaninae</taxon>
        <taxon>Amphibalanus</taxon>
    </lineage>
</organism>
<feature type="domain" description="Vps52 C-terminal" evidence="8">
    <location>
        <begin position="230"/>
        <end position="539"/>
    </location>
</feature>
<evidence type="ECO:0000259" key="8">
    <source>
        <dbReference type="Pfam" id="PF20655"/>
    </source>
</evidence>
<comment type="caution">
    <text evidence="9">The sequence shown here is derived from an EMBL/GenBank/DDBJ whole genome shotgun (WGS) entry which is preliminary data.</text>
</comment>
<dbReference type="EMBL" id="VIIS01001741">
    <property type="protein sequence ID" value="KAF0293549.1"/>
    <property type="molecule type" value="Genomic_DNA"/>
</dbReference>
<name>A0A6A4VKJ6_AMPAM</name>
<evidence type="ECO:0000259" key="7">
    <source>
        <dbReference type="Pfam" id="PF04129"/>
    </source>
</evidence>
<comment type="similarity">
    <text evidence="2">Belongs to the VPS52 family.</text>
</comment>
<dbReference type="GO" id="GO:0042147">
    <property type="term" value="P:retrograde transport, endosome to Golgi"/>
    <property type="evidence" value="ECO:0007669"/>
    <property type="project" value="TreeGrafter"/>
</dbReference>
<evidence type="ECO:0000256" key="6">
    <source>
        <dbReference type="ARBA" id="ARBA00023034"/>
    </source>
</evidence>
<dbReference type="GO" id="GO:0032456">
    <property type="term" value="P:endocytic recycling"/>
    <property type="evidence" value="ECO:0007669"/>
    <property type="project" value="TreeGrafter"/>
</dbReference>
<evidence type="ECO:0000256" key="1">
    <source>
        <dbReference type="ARBA" id="ARBA00004601"/>
    </source>
</evidence>
<evidence type="ECO:0000313" key="9">
    <source>
        <dbReference type="EMBL" id="KAF0293549.1"/>
    </source>
</evidence>
<accession>A0A6A4VKJ6</accession>
<evidence type="ECO:0000256" key="3">
    <source>
        <dbReference type="ARBA" id="ARBA00017083"/>
    </source>
</evidence>
<gene>
    <name evidence="9" type="primary">VPS52</name>
    <name evidence="9" type="ORF">FJT64_008688</name>
</gene>
<keyword evidence="5" id="KW-0653">Protein transport</keyword>
<dbReference type="PANTHER" id="PTHR14190:SF7">
    <property type="entry name" value="VACUOLAR PROTEIN SORTING-ASSOCIATED PROTEIN 52 HOMOLOG"/>
    <property type="match status" value="1"/>
</dbReference>
<dbReference type="GO" id="GO:0006896">
    <property type="term" value="P:Golgi to vacuole transport"/>
    <property type="evidence" value="ECO:0007669"/>
    <property type="project" value="TreeGrafter"/>
</dbReference>
<evidence type="ECO:0000313" key="10">
    <source>
        <dbReference type="Proteomes" id="UP000440578"/>
    </source>
</evidence>
<evidence type="ECO:0000256" key="2">
    <source>
        <dbReference type="ARBA" id="ARBA00008180"/>
    </source>
</evidence>
<dbReference type="InterPro" id="IPR048361">
    <property type="entry name" value="Vps52_C"/>
</dbReference>
<dbReference type="Proteomes" id="UP000440578">
    <property type="component" value="Unassembled WGS sequence"/>
</dbReference>
<dbReference type="OrthoDB" id="19482at2759"/>
<dbReference type="PANTHER" id="PTHR14190">
    <property type="entry name" value="SUPPRESSOR OF ACTIN MUTATIONS 2/VACUOLAR PROTEIN SORTING 52"/>
    <property type="match status" value="1"/>
</dbReference>
<dbReference type="GO" id="GO:0015031">
    <property type="term" value="P:protein transport"/>
    <property type="evidence" value="ECO:0007669"/>
    <property type="project" value="UniProtKB-KW"/>
</dbReference>
<dbReference type="Pfam" id="PF20655">
    <property type="entry name" value="Vps52_C"/>
    <property type="match status" value="1"/>
</dbReference>
<evidence type="ECO:0000256" key="4">
    <source>
        <dbReference type="ARBA" id="ARBA00022448"/>
    </source>
</evidence>
<dbReference type="InterPro" id="IPR007258">
    <property type="entry name" value="Vps52"/>
</dbReference>
<dbReference type="AlphaFoldDB" id="A0A6A4VKJ6"/>
<comment type="subcellular location">
    <subcellularLocation>
        <location evidence="1">Golgi apparatus</location>
        <location evidence="1">trans-Golgi network</location>
    </subcellularLocation>
</comment>
<dbReference type="GO" id="GO:0000938">
    <property type="term" value="C:GARP complex"/>
    <property type="evidence" value="ECO:0007669"/>
    <property type="project" value="TreeGrafter"/>
</dbReference>
<dbReference type="Pfam" id="PF04129">
    <property type="entry name" value="Vps52_CC"/>
    <property type="match status" value="1"/>
</dbReference>
<keyword evidence="4" id="KW-0813">Transport</keyword>
<protein>
    <recommendedName>
        <fullName evidence="3">Vacuolar protein sorting-associated protein 52 homolog</fullName>
    </recommendedName>
</protein>
<sequence length="661" mass="76496">MEDEINNAALKEALESGIDLRQYSTEVEQKLRQVENASIQDYIKESRNITELHGQITACDEILDRMESMLQTFQSDLGSISSEIVHLQQQSVDMNLRLKNRQAVRGQLSQFVDDMTVPEAMIRHILETPVTEREFLEQLFTLDHKLSFVKEQSFREAKSCHDVSGVLEKLKIKAIAKIREYLLQKVQQFRKPMTNFQVPQNAMLKHKFFYKFLVANEREVAREIRDDYIETMSKVYFSYFKSYSTRLMKLQFEEGPTKDDLLAADEAASRSLFGKPSLRNRSTVFSVGSRGEVLNALEAAVLVPHAAHKADAHYPLESLFRSIQYALVDNACREYLFLTEFFMVHGNAAQDLFASVMGKTLHSCAKSVDATVTECHDSIALFLCIHLVLRYQLMCHKRAVPALDKYWDMLLNMLWPKFCHIMELNIASVRQCDPSKIGTIDVRPHYITRRYAEFSAALVGINESFPSERVHRLLAQLQAEMESLVLRLAAEFRRRKEQLIFLINNYDMMLGVIMERTKDNSKESETFRELLAVRTAEYVEETLSPHFGGLMQFVRDAEAMVERGDSEALKREERRITELVRSFSAGWKKSLEEINNEIMRSFTNFRNGTNILQDALKQLILYYNRFTKILGLQVLKSLPARGEAINIHHIMVEVKKYKPNF</sequence>